<reference evidence="2" key="1">
    <citation type="submission" date="2009-04" db="EMBL/GenBank/DDBJ databases">
        <authorList>
            <person name="Weinstock G."/>
            <person name="Sodergren E."/>
            <person name="Clifton S."/>
            <person name="Fulton L."/>
            <person name="Fulton B."/>
            <person name="Courtney L."/>
            <person name="Fronick C."/>
            <person name="Harrison M."/>
            <person name="Strong C."/>
            <person name="Farmer C."/>
            <person name="Delahaunty K."/>
            <person name="Markovic C."/>
            <person name="Hall O."/>
            <person name="Minx P."/>
            <person name="Tomlinson C."/>
            <person name="Mitreva M."/>
            <person name="Nelson J."/>
            <person name="Hou S."/>
            <person name="Wollam A."/>
            <person name="Pepin K.H."/>
            <person name="Johnson M."/>
            <person name="Bhonagiri V."/>
            <person name="Nash W.E."/>
            <person name="Warren W."/>
            <person name="Chinwalla A."/>
            <person name="Mardis E.R."/>
            <person name="Wilson R.K."/>
        </authorList>
    </citation>
    <scope>NUCLEOTIDE SEQUENCE [LARGE SCALE GENOMIC DNA]</scope>
    <source>
        <strain evidence="2">DSM 14600</strain>
    </source>
</reference>
<dbReference type="AlphaFoldDB" id="C4GAA6"/>
<feature type="region of interest" description="Disordered" evidence="1">
    <location>
        <begin position="26"/>
        <end position="46"/>
    </location>
</feature>
<comment type="caution">
    <text evidence="2">The sequence shown here is derived from an EMBL/GenBank/DDBJ whole genome shotgun (WGS) entry which is preliminary data.</text>
</comment>
<protein>
    <submittedName>
        <fullName evidence="2">Uncharacterized protein</fullName>
    </submittedName>
</protein>
<keyword evidence="3" id="KW-1185">Reference proteome</keyword>
<organism evidence="2 3">
    <name type="scientific">Shuttleworthella satelles DSM 14600</name>
    <dbReference type="NCBI Taxonomy" id="626523"/>
    <lineage>
        <taxon>Bacteria</taxon>
        <taxon>Bacillati</taxon>
        <taxon>Bacillota</taxon>
        <taxon>Clostridia</taxon>
        <taxon>Lachnospirales</taxon>
        <taxon>Lachnospiraceae</taxon>
        <taxon>Shuttleworthella</taxon>
    </lineage>
</organism>
<accession>C4GAA6</accession>
<evidence type="ECO:0000256" key="1">
    <source>
        <dbReference type="SAM" id="MobiDB-lite"/>
    </source>
</evidence>
<evidence type="ECO:0000313" key="2">
    <source>
        <dbReference type="EMBL" id="EEP28639.1"/>
    </source>
</evidence>
<evidence type="ECO:0000313" key="3">
    <source>
        <dbReference type="Proteomes" id="UP000003494"/>
    </source>
</evidence>
<dbReference type="STRING" id="626523.GCWU000342_01451"/>
<dbReference type="Proteomes" id="UP000003494">
    <property type="component" value="Unassembled WGS sequence"/>
</dbReference>
<gene>
    <name evidence="2" type="ORF">GCWU000342_01451</name>
</gene>
<dbReference type="HOGENOM" id="CLU_3188994_0_0_9"/>
<name>C4GAA6_9FIRM</name>
<feature type="compositionally biased region" description="Basic and acidic residues" evidence="1">
    <location>
        <begin position="26"/>
        <end position="38"/>
    </location>
</feature>
<dbReference type="EMBL" id="ACIP02000002">
    <property type="protein sequence ID" value="EEP28639.1"/>
    <property type="molecule type" value="Genomic_DNA"/>
</dbReference>
<sequence>MDKKCIIDDVSFYRLGRGKIEFPGDERVKQKSREDHKSLKSGNTGI</sequence>
<proteinExistence type="predicted"/>